<evidence type="ECO:0000256" key="2">
    <source>
        <dbReference type="SAM" id="SignalP"/>
    </source>
</evidence>
<dbReference type="Pfam" id="PF12708">
    <property type="entry name" value="Pect-lyase_RHGA_epim"/>
    <property type="match status" value="2"/>
</dbReference>
<feature type="region of interest" description="Disordered" evidence="1">
    <location>
        <begin position="738"/>
        <end position="757"/>
    </location>
</feature>
<feature type="signal peptide" evidence="2">
    <location>
        <begin position="1"/>
        <end position="26"/>
    </location>
</feature>
<dbReference type="GO" id="GO:0004650">
    <property type="term" value="F:polygalacturonase activity"/>
    <property type="evidence" value="ECO:0007669"/>
    <property type="project" value="InterPro"/>
</dbReference>
<evidence type="ECO:0000259" key="3">
    <source>
        <dbReference type="Pfam" id="PF12708"/>
    </source>
</evidence>
<gene>
    <name evidence="4" type="ORF">BN946_scf184980.g29</name>
</gene>
<dbReference type="CDD" id="cd23668">
    <property type="entry name" value="GH55_beta13glucanase-like"/>
    <property type="match status" value="1"/>
</dbReference>
<dbReference type="MetOSite" id="A0A060SJ71"/>
<evidence type="ECO:0000313" key="4">
    <source>
        <dbReference type="EMBL" id="CDO72488.1"/>
    </source>
</evidence>
<feature type="domain" description="Rhamnogalacturonase A/B/Epimerase-like pectate lyase" evidence="3">
    <location>
        <begin position="69"/>
        <end position="309"/>
    </location>
</feature>
<feature type="domain" description="Rhamnogalacturonase A/B/Epimerase-like pectate lyase" evidence="3">
    <location>
        <begin position="438"/>
        <end position="500"/>
    </location>
</feature>
<dbReference type="InterPro" id="IPR011050">
    <property type="entry name" value="Pectin_lyase_fold/virulence"/>
</dbReference>
<keyword evidence="5" id="KW-1185">Reference proteome</keyword>
<evidence type="ECO:0000256" key="1">
    <source>
        <dbReference type="SAM" id="MobiDB-lite"/>
    </source>
</evidence>
<feature type="chain" id="PRO_5001587491" evidence="2">
    <location>
        <begin position="27"/>
        <end position="865"/>
    </location>
</feature>
<dbReference type="EMBL" id="CCBP010000113">
    <property type="protein sequence ID" value="CDO72488.1"/>
    <property type="molecule type" value="Genomic_DNA"/>
</dbReference>
<sequence>MRFILSPSSFLLPLFTLLGLGVLVSGLGTKCSAPVTSGTASPTAPFWLEQIQHRGTAPFNSNPGGYQVFRNVKDFGAKGDGVTDDTAAINAAISSGNRCGNGCGQSTISPAVVYFPQGTYLVSSPIISYYYTQLIGDAKHMPTLVASPNFQGIAVIDADPGWYVNQDNFYHSIRNFKIDVSRMPTSASATGIHWQVSQATSLINIVFQMSTAAGNAHQGIWMENGSGGFMGDLVFNGGKFGMWVGNQQYVEISSRHEITLMGTGHRFTVRNITVNNANTAVSDRPVYGLWNWGWTFQGVTINNCQVGFDLATGGTTQDNQGVGGEAIIDAVVTNTPIFVRNSQPSNGVLHGSLVLNNIKLNNVPTAVGVANGQVVLAGGTTTINSWAQGNVYTGTNPNGRFVQANIPAINKAGSLLDSAGRIFGKGHPQYANYAPDQFISVKSQGAKGDGQTDDTAAIQAYSGCKIIFFDAGVYVVSNTITIPAGTQIVGEAWSTILGTGNTFFDYNNPVPVVRAGTSGSTGVLEISDMIFSTRGPAAGAIVLEWNVHDPAGQQGAAGTWDTHIILGGKAGTNLQANNCPTSGSGGNNCFAAFLALHLTPSSSAYLEGLWVWLADHDLDQGPQINLYSGRGIMSESHGPVWMIGTASEHNVLYQYYLVNAQNHYMGLIQTETPYFQPDPVPPAPFIPNSAYKDPSLGPGAAWALTVTNSQNILVFGAGLYSFFQPYFQPDPVPPAPFIPNSAYRSPRSDRAPGDSGQLHRVYQTSGRHLRADVVAFKSPSCPESDACASADTPPFPPTQDYNQACLNTFNCQQQIVNVDTASSIGIYSLSTVAAQYQVSVNGQGIVPNSANRNGFAQTVTSWTPS</sequence>
<dbReference type="HOGENOM" id="CLU_002540_2_2_1"/>
<dbReference type="PANTHER" id="PTHR33928">
    <property type="entry name" value="POLYGALACTURONASE QRT3"/>
    <property type="match status" value="1"/>
</dbReference>
<comment type="caution">
    <text evidence="4">The sequence shown here is derived from an EMBL/GenBank/DDBJ whole genome shotgun (WGS) entry which is preliminary data.</text>
</comment>
<dbReference type="Gene3D" id="2.160.20.10">
    <property type="entry name" value="Single-stranded right-handed beta-helix, Pectin lyase-like"/>
    <property type="match status" value="3"/>
</dbReference>
<keyword evidence="4" id="KW-0378">Hydrolase</keyword>
<dbReference type="STRING" id="5643.A0A060SJ71"/>
<dbReference type="OrthoDB" id="1046782at2759"/>
<protein>
    <submittedName>
        <fullName evidence="4">Glycoside Hydrolase Family 55 protein</fullName>
    </submittedName>
</protein>
<dbReference type="OMA" id="WDTHIIL"/>
<proteinExistence type="predicted"/>
<dbReference type="PANTHER" id="PTHR33928:SF2">
    <property type="entry name" value="PECTATE LYASE SUPERFAMILY PROTEIN DOMAIN-CONTAINING PROTEIN-RELATED"/>
    <property type="match status" value="1"/>
</dbReference>
<keyword evidence="2" id="KW-0732">Signal</keyword>
<dbReference type="Proteomes" id="UP000029665">
    <property type="component" value="Unassembled WGS sequence"/>
</dbReference>
<dbReference type="InterPro" id="IPR024535">
    <property type="entry name" value="RHGA/B-epi-like_pectate_lyase"/>
</dbReference>
<organism evidence="4 5">
    <name type="scientific">Pycnoporus cinnabarinus</name>
    <name type="common">Cinnabar-red polypore</name>
    <name type="synonym">Trametes cinnabarina</name>
    <dbReference type="NCBI Taxonomy" id="5643"/>
    <lineage>
        <taxon>Eukaryota</taxon>
        <taxon>Fungi</taxon>
        <taxon>Dikarya</taxon>
        <taxon>Basidiomycota</taxon>
        <taxon>Agaricomycotina</taxon>
        <taxon>Agaricomycetes</taxon>
        <taxon>Polyporales</taxon>
        <taxon>Polyporaceae</taxon>
        <taxon>Trametes</taxon>
    </lineage>
</organism>
<dbReference type="InterPro" id="IPR012334">
    <property type="entry name" value="Pectin_lyas_fold"/>
</dbReference>
<accession>A0A060SJ71</accession>
<evidence type="ECO:0000313" key="5">
    <source>
        <dbReference type="Proteomes" id="UP000029665"/>
    </source>
</evidence>
<reference evidence="4" key="1">
    <citation type="submission" date="2014-01" db="EMBL/GenBank/DDBJ databases">
        <title>The genome of the white-rot fungus Pycnoporus cinnabarinus: a basidiomycete model with a versatile arsenal for lignocellulosic biomass breakdown.</title>
        <authorList>
            <person name="Levasseur A."/>
            <person name="Lomascolo A."/>
            <person name="Ruiz-Duenas F.J."/>
            <person name="Uzan E."/>
            <person name="Piumi F."/>
            <person name="Kues U."/>
            <person name="Ram A.F.J."/>
            <person name="Murat C."/>
            <person name="Haon M."/>
            <person name="Benoit I."/>
            <person name="Arfi Y."/>
            <person name="Chevret D."/>
            <person name="Drula E."/>
            <person name="Kwon M.J."/>
            <person name="Gouret P."/>
            <person name="Lesage-Meessen L."/>
            <person name="Lombard V."/>
            <person name="Mariette J."/>
            <person name="Noirot C."/>
            <person name="Park J."/>
            <person name="Patyshakuliyeva A."/>
            <person name="Wieneger R.A.B."/>
            <person name="Wosten H.A.B."/>
            <person name="Martin F."/>
            <person name="Coutinho P.M."/>
            <person name="de Vries R."/>
            <person name="Martinez A.T."/>
            <person name="Klopp C."/>
            <person name="Pontarotti P."/>
            <person name="Henrissat B."/>
            <person name="Record E."/>
        </authorList>
    </citation>
    <scope>NUCLEOTIDE SEQUENCE [LARGE SCALE GENOMIC DNA]</scope>
    <source>
        <strain evidence="4">BRFM137</strain>
    </source>
</reference>
<dbReference type="SUPFAM" id="SSF51126">
    <property type="entry name" value="Pectin lyase-like"/>
    <property type="match status" value="2"/>
</dbReference>
<name>A0A060SJ71_PYCCI</name>
<dbReference type="InterPro" id="IPR039279">
    <property type="entry name" value="QRT3-like"/>
</dbReference>
<dbReference type="AlphaFoldDB" id="A0A060SJ71"/>